<accession>A0A258FUW3</accession>
<dbReference type="GO" id="GO:0004113">
    <property type="term" value="F:2',3'-cyclic-nucleotide 3'-phosphodiesterase activity"/>
    <property type="evidence" value="ECO:0007669"/>
    <property type="project" value="InterPro"/>
</dbReference>
<dbReference type="SUPFAM" id="SSF55144">
    <property type="entry name" value="LigT-like"/>
    <property type="match status" value="1"/>
</dbReference>
<organism evidence="3 4">
    <name type="scientific">Brevundimonas subvibrioides</name>
    <dbReference type="NCBI Taxonomy" id="74313"/>
    <lineage>
        <taxon>Bacteria</taxon>
        <taxon>Pseudomonadati</taxon>
        <taxon>Pseudomonadota</taxon>
        <taxon>Alphaproteobacteria</taxon>
        <taxon>Caulobacterales</taxon>
        <taxon>Caulobacteraceae</taxon>
        <taxon>Brevundimonas</taxon>
    </lineage>
</organism>
<dbReference type="Proteomes" id="UP000215595">
    <property type="component" value="Unassembled WGS sequence"/>
</dbReference>
<dbReference type="Gene3D" id="3.90.1140.10">
    <property type="entry name" value="Cyclic phosphodiesterase"/>
    <property type="match status" value="1"/>
</dbReference>
<comment type="caution">
    <text evidence="3">The sequence shown here is derived from an EMBL/GenBank/DDBJ whole genome shotgun (WGS) entry which is preliminary data.</text>
</comment>
<dbReference type="PANTHER" id="PTHR35561:SF1">
    <property type="entry name" value="RNA 2',3'-CYCLIC PHOSPHODIESTERASE"/>
    <property type="match status" value="1"/>
</dbReference>
<comment type="similarity">
    <text evidence="2">Belongs to the 2H phosphoesterase superfamily. ThpR family.</text>
</comment>
<dbReference type="GO" id="GO:0016874">
    <property type="term" value="F:ligase activity"/>
    <property type="evidence" value="ECO:0007669"/>
    <property type="project" value="UniProtKB-KW"/>
</dbReference>
<dbReference type="EMBL" id="NCEB01000003">
    <property type="protein sequence ID" value="OYX35673.1"/>
    <property type="molecule type" value="Genomic_DNA"/>
</dbReference>
<keyword evidence="1 2" id="KW-0378">Hydrolase</keyword>
<feature type="short sequence motif" description="HXTX 1" evidence="2">
    <location>
        <begin position="37"/>
        <end position="40"/>
    </location>
</feature>
<feature type="active site" description="Proton acceptor" evidence="2">
    <location>
        <position position="121"/>
    </location>
</feature>
<comment type="function">
    <text evidence="2">Hydrolyzes RNA 2',3'-cyclic phosphodiester to an RNA 2'-phosphomonoester.</text>
</comment>
<evidence type="ECO:0000256" key="2">
    <source>
        <dbReference type="HAMAP-Rule" id="MF_01940"/>
    </source>
</evidence>
<reference evidence="3 4" key="1">
    <citation type="submission" date="2017-03" db="EMBL/GenBank/DDBJ databases">
        <title>Lifting the veil on microbial sulfur biogeochemistry in mining wastewaters.</title>
        <authorList>
            <person name="Kantor R.S."/>
            <person name="Colenbrander Nelson T."/>
            <person name="Marshall S."/>
            <person name="Bennett D."/>
            <person name="Apte S."/>
            <person name="Camacho D."/>
            <person name="Thomas B.C."/>
            <person name="Warren L.A."/>
            <person name="Banfield J.F."/>
        </authorList>
    </citation>
    <scope>NUCLEOTIDE SEQUENCE [LARGE SCALE GENOMIC DNA]</scope>
    <source>
        <strain evidence="3">32-69-9</strain>
    </source>
</reference>
<evidence type="ECO:0000313" key="4">
    <source>
        <dbReference type="Proteomes" id="UP000215595"/>
    </source>
</evidence>
<keyword evidence="3" id="KW-0436">Ligase</keyword>
<dbReference type="PANTHER" id="PTHR35561">
    <property type="entry name" value="RNA 2',3'-CYCLIC PHOSPHODIESTERASE"/>
    <property type="match status" value="1"/>
</dbReference>
<feature type="active site" description="Proton donor" evidence="2">
    <location>
        <position position="37"/>
    </location>
</feature>
<gene>
    <name evidence="3" type="ORF">B7Z01_01915</name>
</gene>
<proteinExistence type="inferred from homology"/>
<dbReference type="InterPro" id="IPR004175">
    <property type="entry name" value="RNA_CPDase"/>
</dbReference>
<comment type="catalytic activity">
    <reaction evidence="2">
        <text>a 3'-end 2',3'-cyclophospho-ribonucleotide-RNA + H2O = a 3'-end 2'-phospho-ribonucleotide-RNA + H(+)</text>
        <dbReference type="Rhea" id="RHEA:11828"/>
        <dbReference type="Rhea" id="RHEA-COMP:10464"/>
        <dbReference type="Rhea" id="RHEA-COMP:17353"/>
        <dbReference type="ChEBI" id="CHEBI:15377"/>
        <dbReference type="ChEBI" id="CHEBI:15378"/>
        <dbReference type="ChEBI" id="CHEBI:83064"/>
        <dbReference type="ChEBI" id="CHEBI:173113"/>
        <dbReference type="EC" id="3.1.4.58"/>
    </reaction>
</comment>
<dbReference type="InterPro" id="IPR009097">
    <property type="entry name" value="Cyclic_Pdiesterase"/>
</dbReference>
<evidence type="ECO:0000256" key="1">
    <source>
        <dbReference type="ARBA" id="ARBA00022801"/>
    </source>
</evidence>
<dbReference type="GO" id="GO:0008664">
    <property type="term" value="F:RNA 2',3'-cyclic 3'-phosphodiesterase activity"/>
    <property type="evidence" value="ECO:0007669"/>
    <property type="project" value="UniProtKB-EC"/>
</dbReference>
<dbReference type="AlphaFoldDB" id="A0A258FUW3"/>
<dbReference type="NCBIfam" id="TIGR02258">
    <property type="entry name" value="2_5_ligase"/>
    <property type="match status" value="1"/>
</dbReference>
<feature type="short sequence motif" description="HXTX 2" evidence="2">
    <location>
        <begin position="121"/>
        <end position="124"/>
    </location>
</feature>
<protein>
    <recommendedName>
        <fullName evidence="2">RNA 2',3'-cyclic phosphodiesterase</fullName>
        <shortName evidence="2">RNA 2',3'-CPDase</shortName>
        <ecNumber evidence="2">3.1.4.58</ecNumber>
    </recommendedName>
</protein>
<sequence>MLRLFTALPIPFDVAETLARRQSGLPGARWRTAEQLHLTLAFYGEVDERRADDLAAELSRIPGGPLDIALKGVGTFGDAFRSHAVWAGVEPSEKLTVLAGRCRAAAERAGIRTEPRTYRPHVTLAYLKTQTDPARVGAWITNHNLLASPPIRIDRFGLYSSVLTDTGSHYDLEREYPL</sequence>
<evidence type="ECO:0000313" key="3">
    <source>
        <dbReference type="EMBL" id="OYX35673.1"/>
    </source>
</evidence>
<name>A0A258FUW3_9CAUL</name>
<dbReference type="Pfam" id="PF13563">
    <property type="entry name" value="2_5_RNA_ligase2"/>
    <property type="match status" value="1"/>
</dbReference>
<dbReference type="HAMAP" id="MF_01940">
    <property type="entry name" value="RNA_CPDase"/>
    <property type="match status" value="1"/>
</dbReference>
<dbReference type="EC" id="3.1.4.58" evidence="2"/>